<dbReference type="InterPro" id="IPR002563">
    <property type="entry name" value="Flavin_Rdtase-like_dom"/>
</dbReference>
<gene>
    <name evidence="4" type="ORF">BJ976_002221</name>
</gene>
<dbReference type="SMART" id="SM00903">
    <property type="entry name" value="Flavin_Reduct"/>
    <property type="match status" value="1"/>
</dbReference>
<evidence type="ECO:0000256" key="2">
    <source>
        <dbReference type="ARBA" id="ARBA00023002"/>
    </source>
</evidence>
<dbReference type="PANTHER" id="PTHR30466">
    <property type="entry name" value="FLAVIN REDUCTASE"/>
    <property type="match status" value="1"/>
</dbReference>
<dbReference type="EMBL" id="JACHMC010000001">
    <property type="protein sequence ID" value="MBB4883870.1"/>
    <property type="molecule type" value="Genomic_DNA"/>
</dbReference>
<evidence type="ECO:0000256" key="1">
    <source>
        <dbReference type="ARBA" id="ARBA00008898"/>
    </source>
</evidence>
<dbReference type="Proteomes" id="UP000560081">
    <property type="component" value="Unassembled WGS sequence"/>
</dbReference>
<dbReference type="RefSeq" id="WP_167736957.1">
    <property type="nucleotide sequence ID" value="NZ_BMLA01000007.1"/>
</dbReference>
<comment type="similarity">
    <text evidence="1">Belongs to the non-flavoprotein flavin reductase family.</text>
</comment>
<dbReference type="InterPro" id="IPR012349">
    <property type="entry name" value="Split_barrel_FMN-bd"/>
</dbReference>
<dbReference type="Pfam" id="PF01613">
    <property type="entry name" value="Flavin_Reduct"/>
    <property type="match status" value="1"/>
</dbReference>
<dbReference type="InterPro" id="IPR050268">
    <property type="entry name" value="NADH-dep_flavin_reductase"/>
</dbReference>
<keyword evidence="2" id="KW-0560">Oxidoreductase</keyword>
<evidence type="ECO:0000313" key="5">
    <source>
        <dbReference type="Proteomes" id="UP000560081"/>
    </source>
</evidence>
<dbReference type="PANTHER" id="PTHR30466:SF11">
    <property type="entry name" value="FLAVIN-DEPENDENT MONOOXYGENASE, REDUCTASE SUBUNIT HSAB"/>
    <property type="match status" value="1"/>
</dbReference>
<name>A0A7W7L558_9MICC</name>
<evidence type="ECO:0000313" key="4">
    <source>
        <dbReference type="EMBL" id="MBB4883870.1"/>
    </source>
</evidence>
<protein>
    <submittedName>
        <fullName evidence="4">Flavin reductase (DIM6/NTAB) family NADH-FMN oxidoreductase RutF</fullName>
    </submittedName>
</protein>
<dbReference type="Gene3D" id="2.30.110.10">
    <property type="entry name" value="Electron Transport, Fmn-binding Protein, Chain A"/>
    <property type="match status" value="1"/>
</dbReference>
<sequence>MPDAVTGDALRHTLAAFPTGVVLLAARTPEGPAGILMNSFTSLSLDPPMVLAAVAHASTSWPRLRGAERLGLSVLADHHADLRARLSRPAAQRFEGVDLHHDDGALTLPDAAASLTLAPHAEHPGGDHTIAVFEVLSARRDADRGPLVFHGSRYLTLGAGPA</sequence>
<feature type="domain" description="Flavin reductase like" evidence="3">
    <location>
        <begin position="14"/>
        <end position="156"/>
    </location>
</feature>
<dbReference type="GO" id="GO:0042602">
    <property type="term" value="F:riboflavin reductase (NADPH) activity"/>
    <property type="evidence" value="ECO:0007669"/>
    <property type="project" value="TreeGrafter"/>
</dbReference>
<organism evidence="4 5">
    <name type="scientific">Micrococcus flavus</name>
    <dbReference type="NCBI Taxonomy" id="384602"/>
    <lineage>
        <taxon>Bacteria</taxon>
        <taxon>Bacillati</taxon>
        <taxon>Actinomycetota</taxon>
        <taxon>Actinomycetes</taxon>
        <taxon>Micrococcales</taxon>
        <taxon>Micrococcaceae</taxon>
        <taxon>Micrococcus</taxon>
    </lineage>
</organism>
<proteinExistence type="inferred from homology"/>
<evidence type="ECO:0000259" key="3">
    <source>
        <dbReference type="SMART" id="SM00903"/>
    </source>
</evidence>
<dbReference type="AlphaFoldDB" id="A0A7W7L558"/>
<dbReference type="SUPFAM" id="SSF50475">
    <property type="entry name" value="FMN-binding split barrel"/>
    <property type="match status" value="1"/>
</dbReference>
<accession>A0A7W7L558</accession>
<comment type="caution">
    <text evidence="4">The sequence shown here is derived from an EMBL/GenBank/DDBJ whole genome shotgun (WGS) entry which is preliminary data.</text>
</comment>
<reference evidence="4 5" key="1">
    <citation type="submission" date="2020-08" db="EMBL/GenBank/DDBJ databases">
        <title>Sequencing the genomes of 1000 actinobacteria strains.</title>
        <authorList>
            <person name="Klenk H.-P."/>
        </authorList>
    </citation>
    <scope>NUCLEOTIDE SEQUENCE [LARGE SCALE GENOMIC DNA]</scope>
    <source>
        <strain evidence="4 5">DSM 19079</strain>
    </source>
</reference>
<keyword evidence="5" id="KW-1185">Reference proteome</keyword>
<dbReference type="GO" id="GO:0010181">
    <property type="term" value="F:FMN binding"/>
    <property type="evidence" value="ECO:0007669"/>
    <property type="project" value="InterPro"/>
</dbReference>